<keyword evidence="4" id="KW-0597">Phosphoprotein</keyword>
<dbReference type="PROSITE" id="PS50110">
    <property type="entry name" value="RESPONSE_REGULATORY"/>
    <property type="match status" value="1"/>
</dbReference>
<evidence type="ECO:0000256" key="5">
    <source>
        <dbReference type="SAM" id="MobiDB-lite"/>
    </source>
</evidence>
<protein>
    <submittedName>
        <fullName evidence="7">Response regulator transcription factor</fullName>
    </submittedName>
</protein>
<evidence type="ECO:0000256" key="2">
    <source>
        <dbReference type="ARBA" id="ARBA00023125"/>
    </source>
</evidence>
<gene>
    <name evidence="7" type="ORF">ACFPJ4_06120</name>
</gene>
<dbReference type="RefSeq" id="WP_386739442.1">
    <property type="nucleotide sequence ID" value="NZ_JBHSMG010000001.1"/>
</dbReference>
<dbReference type="EMBL" id="JBHSMG010000001">
    <property type="protein sequence ID" value="MFC5501814.1"/>
    <property type="molecule type" value="Genomic_DNA"/>
</dbReference>
<evidence type="ECO:0000256" key="3">
    <source>
        <dbReference type="ARBA" id="ARBA00023163"/>
    </source>
</evidence>
<reference evidence="8" key="1">
    <citation type="journal article" date="2019" name="Int. J. Syst. Evol. Microbiol.">
        <title>The Global Catalogue of Microorganisms (GCM) 10K type strain sequencing project: providing services to taxonomists for standard genome sequencing and annotation.</title>
        <authorList>
            <consortium name="The Broad Institute Genomics Platform"/>
            <consortium name="The Broad Institute Genome Sequencing Center for Infectious Disease"/>
            <person name="Wu L."/>
            <person name="Ma J."/>
        </authorList>
    </citation>
    <scope>NUCLEOTIDE SEQUENCE [LARGE SCALE GENOMIC DNA]</scope>
    <source>
        <strain evidence="8">CGMCC 4.6997</strain>
    </source>
</reference>
<evidence type="ECO:0000259" key="6">
    <source>
        <dbReference type="PROSITE" id="PS50110"/>
    </source>
</evidence>
<dbReference type="InterPro" id="IPR039420">
    <property type="entry name" value="WalR-like"/>
</dbReference>
<keyword evidence="3" id="KW-0804">Transcription</keyword>
<dbReference type="Pfam" id="PF00072">
    <property type="entry name" value="Response_reg"/>
    <property type="match status" value="1"/>
</dbReference>
<sequence>MSPVDGAPDARVRIAIVDDSRSQREGWVQLIASQPDLEVVGQAGDGAQALALARREPIDVVLMDIQMPRVNGLIAAERIRSDERVRALGQVPRIVLVTALDLDGHVPGAAVAGAYAVLYKDVDPEGLFQTIREAAAFRADPYRPDEGLGEASREPSGAGSDGRRDG</sequence>
<dbReference type="SMART" id="SM00448">
    <property type="entry name" value="REC"/>
    <property type="match status" value="1"/>
</dbReference>
<evidence type="ECO:0000256" key="1">
    <source>
        <dbReference type="ARBA" id="ARBA00023015"/>
    </source>
</evidence>
<keyword evidence="1" id="KW-0805">Transcription regulation</keyword>
<evidence type="ECO:0000313" key="8">
    <source>
        <dbReference type="Proteomes" id="UP001596039"/>
    </source>
</evidence>
<dbReference type="InterPro" id="IPR001789">
    <property type="entry name" value="Sig_transdc_resp-reg_receiver"/>
</dbReference>
<dbReference type="Gene3D" id="3.40.50.2300">
    <property type="match status" value="1"/>
</dbReference>
<evidence type="ECO:0000313" key="7">
    <source>
        <dbReference type="EMBL" id="MFC5501814.1"/>
    </source>
</evidence>
<comment type="caution">
    <text evidence="7">The sequence shown here is derived from an EMBL/GenBank/DDBJ whole genome shotgun (WGS) entry which is preliminary data.</text>
</comment>
<feature type="modified residue" description="4-aspartylphosphate" evidence="4">
    <location>
        <position position="64"/>
    </location>
</feature>
<evidence type="ECO:0000256" key="4">
    <source>
        <dbReference type="PROSITE-ProRule" id="PRU00169"/>
    </source>
</evidence>
<feature type="domain" description="Response regulatory" evidence="6">
    <location>
        <begin position="13"/>
        <end position="135"/>
    </location>
</feature>
<feature type="region of interest" description="Disordered" evidence="5">
    <location>
        <begin position="142"/>
        <end position="166"/>
    </location>
</feature>
<keyword evidence="8" id="KW-1185">Reference proteome</keyword>
<dbReference type="SUPFAM" id="SSF52172">
    <property type="entry name" value="CheY-like"/>
    <property type="match status" value="1"/>
</dbReference>
<dbReference type="InterPro" id="IPR058245">
    <property type="entry name" value="NreC/VraR/RcsB-like_REC"/>
</dbReference>
<dbReference type="Proteomes" id="UP001596039">
    <property type="component" value="Unassembled WGS sequence"/>
</dbReference>
<proteinExistence type="predicted"/>
<dbReference type="PANTHER" id="PTHR43214:SF24">
    <property type="entry name" value="TRANSCRIPTIONAL REGULATORY PROTEIN NARL-RELATED"/>
    <property type="match status" value="1"/>
</dbReference>
<keyword evidence="2" id="KW-0238">DNA-binding</keyword>
<accession>A0ABW0NPX1</accession>
<dbReference type="InterPro" id="IPR011006">
    <property type="entry name" value="CheY-like_superfamily"/>
</dbReference>
<name>A0ABW0NPX1_9MICO</name>
<dbReference type="PANTHER" id="PTHR43214">
    <property type="entry name" value="TWO-COMPONENT RESPONSE REGULATOR"/>
    <property type="match status" value="1"/>
</dbReference>
<organism evidence="7 8">
    <name type="scientific">Lysinimonas soli</name>
    <dbReference type="NCBI Taxonomy" id="1074233"/>
    <lineage>
        <taxon>Bacteria</taxon>
        <taxon>Bacillati</taxon>
        <taxon>Actinomycetota</taxon>
        <taxon>Actinomycetes</taxon>
        <taxon>Micrococcales</taxon>
        <taxon>Microbacteriaceae</taxon>
        <taxon>Lysinimonas</taxon>
    </lineage>
</organism>
<dbReference type="CDD" id="cd17535">
    <property type="entry name" value="REC_NarL-like"/>
    <property type="match status" value="1"/>
</dbReference>